<dbReference type="EMBL" id="BK032794">
    <property type="protein sequence ID" value="DAF60707.1"/>
    <property type="molecule type" value="Genomic_DNA"/>
</dbReference>
<evidence type="ECO:0000313" key="1">
    <source>
        <dbReference type="EMBL" id="DAF60707.1"/>
    </source>
</evidence>
<protein>
    <submittedName>
        <fullName evidence="1">Uncharacterized protein</fullName>
    </submittedName>
</protein>
<reference evidence="1" key="1">
    <citation type="journal article" date="2021" name="Proc. Natl. Acad. Sci. U.S.A.">
        <title>A Catalog of Tens of Thousands of Viruses from Human Metagenomes Reveals Hidden Associations with Chronic Diseases.</title>
        <authorList>
            <person name="Tisza M.J."/>
            <person name="Buck C.B."/>
        </authorList>
    </citation>
    <scope>NUCLEOTIDE SEQUENCE</scope>
    <source>
        <strain evidence="1">CtQWe10</strain>
    </source>
</reference>
<accession>A0A8S5TCE6</accession>
<sequence length="51" mass="6092">MEKDKRNKYLAGLDNIYVEPMKDGTPMYNIKKVYEYCKKNNLNIEKVTEDC</sequence>
<organism evidence="1">
    <name type="scientific">Siphoviridae sp. ctQWe10</name>
    <dbReference type="NCBI Taxonomy" id="2827867"/>
    <lineage>
        <taxon>Viruses</taxon>
        <taxon>Duplodnaviria</taxon>
        <taxon>Heunggongvirae</taxon>
        <taxon>Uroviricota</taxon>
        <taxon>Caudoviricetes</taxon>
    </lineage>
</organism>
<name>A0A8S5TCE6_9CAUD</name>
<proteinExistence type="predicted"/>